<proteinExistence type="predicted"/>
<evidence type="ECO:0000313" key="2">
    <source>
        <dbReference type="Proteomes" id="UP000813427"/>
    </source>
</evidence>
<dbReference type="Gene3D" id="2.80.10.50">
    <property type="match status" value="1"/>
</dbReference>
<dbReference type="EMBL" id="JAGPXF010000008">
    <property type="protein sequence ID" value="KAH7233502.1"/>
    <property type="molecule type" value="Genomic_DNA"/>
</dbReference>
<protein>
    <submittedName>
        <fullName evidence="1">Uncharacterized protein</fullName>
    </submittedName>
</protein>
<gene>
    <name evidence="1" type="ORF">BKA59DRAFT_535499</name>
</gene>
<accession>A0A8K0RMG2</accession>
<keyword evidence="2" id="KW-1185">Reference proteome</keyword>
<reference evidence="1" key="1">
    <citation type="journal article" date="2021" name="Nat. Commun.">
        <title>Genetic determinants of endophytism in the Arabidopsis root mycobiome.</title>
        <authorList>
            <person name="Mesny F."/>
            <person name="Miyauchi S."/>
            <person name="Thiergart T."/>
            <person name="Pickel B."/>
            <person name="Atanasova L."/>
            <person name="Karlsson M."/>
            <person name="Huettel B."/>
            <person name="Barry K.W."/>
            <person name="Haridas S."/>
            <person name="Chen C."/>
            <person name="Bauer D."/>
            <person name="Andreopoulos W."/>
            <person name="Pangilinan J."/>
            <person name="LaButti K."/>
            <person name="Riley R."/>
            <person name="Lipzen A."/>
            <person name="Clum A."/>
            <person name="Drula E."/>
            <person name="Henrissat B."/>
            <person name="Kohler A."/>
            <person name="Grigoriev I.V."/>
            <person name="Martin F.M."/>
            <person name="Hacquard S."/>
        </authorList>
    </citation>
    <scope>NUCLEOTIDE SEQUENCE</scope>
    <source>
        <strain evidence="1">MPI-SDFR-AT-0068</strain>
    </source>
</reference>
<dbReference type="Proteomes" id="UP000813427">
    <property type="component" value="Unassembled WGS sequence"/>
</dbReference>
<comment type="caution">
    <text evidence="1">The sequence shown here is derived from an EMBL/GenBank/DDBJ whole genome shotgun (WGS) entry which is preliminary data.</text>
</comment>
<evidence type="ECO:0000313" key="1">
    <source>
        <dbReference type="EMBL" id="KAH7233502.1"/>
    </source>
</evidence>
<name>A0A8K0RMG2_9HYPO</name>
<sequence length="139" mass="15390">MSFPSLPDRFIIFVDGRPVVSPESQASEEEYFQAEAGGLDSGPPPAVFEAHGGFNGLQLVSGEYALGRYQIEDRSLMPKRVGWCRKEQSQMMLQPIQIRDGNTGPELSFSGAKLAIINDKLFAPLMEDEQSGRVEIRPM</sequence>
<organism evidence="1 2">
    <name type="scientific">Fusarium tricinctum</name>
    <dbReference type="NCBI Taxonomy" id="61284"/>
    <lineage>
        <taxon>Eukaryota</taxon>
        <taxon>Fungi</taxon>
        <taxon>Dikarya</taxon>
        <taxon>Ascomycota</taxon>
        <taxon>Pezizomycotina</taxon>
        <taxon>Sordariomycetes</taxon>
        <taxon>Hypocreomycetidae</taxon>
        <taxon>Hypocreales</taxon>
        <taxon>Nectriaceae</taxon>
        <taxon>Fusarium</taxon>
        <taxon>Fusarium tricinctum species complex</taxon>
    </lineage>
</organism>
<dbReference type="AlphaFoldDB" id="A0A8K0RMG2"/>
<dbReference type="OrthoDB" id="3439489at2759"/>